<dbReference type="InterPro" id="IPR055398">
    <property type="entry name" value="Rossmann-like_BshC"/>
</dbReference>
<dbReference type="GO" id="GO:0016874">
    <property type="term" value="F:ligase activity"/>
    <property type="evidence" value="ECO:0007669"/>
    <property type="project" value="UniProtKB-UniRule"/>
</dbReference>
<dbReference type="AlphaFoldDB" id="A0A398CU81"/>
<dbReference type="NCBIfam" id="TIGR03998">
    <property type="entry name" value="thiol_BshC"/>
    <property type="match status" value="1"/>
</dbReference>
<name>A0A398CU81_9BACL</name>
<dbReference type="PIRSF" id="PIRSF012535">
    <property type="entry name" value="UCP012535"/>
    <property type="match status" value="1"/>
</dbReference>
<evidence type="ECO:0000313" key="6">
    <source>
        <dbReference type="Proteomes" id="UP000266340"/>
    </source>
</evidence>
<sequence length="574" mass="64787">MATKFLTSFAPLCTINHDILQLWKRGNVPVIVNTLQGPVSPTLSERYREQDEAVVALFGKHPLQKEDWHARADELDRRSSSSQADRTALAEALRSFQSGMNEHPAVSRSLERLAEPGSLVVVGGQQAGLFGGALLIFYKAMTVVQTARHAEKLLGRPVVPVFWIAGEDHDFDEANHVNVQTQAGELRRVRLERPDGSRLAVSRTRLSPEAWEAALQELETELPDSEFKPALIDRLRSHVTDAPTLSLAFARLLSEWFGPEGMLLLDADDAGLRALEGPMFRELIERNDKLEEALKAGEKKVASLGFSLQAETAFGSANLFLHHDSGRLLLHKEPNGNFADRRRSVSLCRDDMLSLTEDSPERLSTNALTRPLMQDYVLPVLAAVLGPAELAYWGILGPAFAEFGLEMPLLVPRQSFVYVETGIARQLDKFALTPEEALWNWERRKEQWLASQDEWRLEEKFRNAKEQFLAIYRPVMETVAALQPGLAKLSESNRDKIVEQISFLENRSMDALAKQHEASLRQWDRIRTALMPGSKPQERVFGTIHFWNRYGPEWLTRWAEVPYEPNGGFRLIEG</sequence>
<protein>
    <recommendedName>
        <fullName evidence="2">Putative cysteine ligase BshC</fullName>
        <ecNumber evidence="2">6.-.-.-</ecNumber>
    </recommendedName>
</protein>
<dbReference type="HAMAP" id="MF_01867">
    <property type="entry name" value="BshC"/>
    <property type="match status" value="1"/>
</dbReference>
<feature type="domain" description="Bacillithiol biosynthesis BshC C-terminal coiled-coil" evidence="4">
    <location>
        <begin position="416"/>
        <end position="573"/>
    </location>
</feature>
<evidence type="ECO:0000259" key="3">
    <source>
        <dbReference type="Pfam" id="PF10079"/>
    </source>
</evidence>
<evidence type="ECO:0000256" key="2">
    <source>
        <dbReference type="HAMAP-Rule" id="MF_01867"/>
    </source>
</evidence>
<dbReference type="Proteomes" id="UP000266340">
    <property type="component" value="Unassembled WGS sequence"/>
</dbReference>
<organism evidence="5 6">
    <name type="scientific">Cohnella faecalis</name>
    <dbReference type="NCBI Taxonomy" id="2315694"/>
    <lineage>
        <taxon>Bacteria</taxon>
        <taxon>Bacillati</taxon>
        <taxon>Bacillota</taxon>
        <taxon>Bacilli</taxon>
        <taxon>Bacillales</taxon>
        <taxon>Paenibacillaceae</taxon>
        <taxon>Cohnella</taxon>
    </lineage>
</organism>
<keyword evidence="6" id="KW-1185">Reference proteome</keyword>
<evidence type="ECO:0000256" key="1">
    <source>
        <dbReference type="ARBA" id="ARBA00022598"/>
    </source>
</evidence>
<comment type="similarity">
    <text evidence="2">Belongs to the BshC family.</text>
</comment>
<comment type="caution">
    <text evidence="5">The sequence shown here is derived from an EMBL/GenBank/DDBJ whole genome shotgun (WGS) entry which is preliminary data.</text>
</comment>
<proteinExistence type="inferred from homology"/>
<keyword evidence="1 2" id="KW-0436">Ligase</keyword>
<feature type="domain" description="Bacillithiol biosynthesis BshC N-terminal Rossmann-like" evidence="3">
    <location>
        <begin position="34"/>
        <end position="413"/>
    </location>
</feature>
<dbReference type="EMBL" id="QXJM01000027">
    <property type="protein sequence ID" value="RIE04248.1"/>
    <property type="molecule type" value="Genomic_DNA"/>
</dbReference>
<reference evidence="5 6" key="1">
    <citation type="submission" date="2018-09" db="EMBL/GenBank/DDBJ databases">
        <title>Cohnella cavernae sp. nov., isolated from a karst cave.</title>
        <authorList>
            <person name="Zhu H."/>
        </authorList>
    </citation>
    <scope>NUCLEOTIDE SEQUENCE [LARGE SCALE GENOMIC DNA]</scope>
    <source>
        <strain evidence="5 6">K2E09-144</strain>
    </source>
</reference>
<gene>
    <name evidence="2 5" type="primary">bshC</name>
    <name evidence="5" type="ORF">D3H35_06425</name>
</gene>
<evidence type="ECO:0000259" key="4">
    <source>
        <dbReference type="Pfam" id="PF24850"/>
    </source>
</evidence>
<dbReference type="EC" id="6.-.-.-" evidence="2"/>
<dbReference type="InterPro" id="IPR055399">
    <property type="entry name" value="CC_BshC"/>
</dbReference>
<dbReference type="Pfam" id="PF10079">
    <property type="entry name" value="Rossmann-like_BshC"/>
    <property type="match status" value="1"/>
</dbReference>
<dbReference type="Pfam" id="PF24850">
    <property type="entry name" value="CC_BshC"/>
    <property type="match status" value="1"/>
</dbReference>
<evidence type="ECO:0000313" key="5">
    <source>
        <dbReference type="EMBL" id="RIE04248.1"/>
    </source>
</evidence>
<dbReference type="InterPro" id="IPR011199">
    <property type="entry name" value="Bacillithiol_biosynth_BshC"/>
</dbReference>
<accession>A0A398CU81</accession>
<comment type="function">
    <text evidence="2">Involved in bacillithiol (BSH) biosynthesis. May catalyze the last step of the pathway, the addition of cysteine to glucosamine malate (GlcN-Mal) to generate BSH.</text>
</comment>